<dbReference type="RefSeq" id="WP_281281193.1">
    <property type="nucleotide sequence ID" value="NZ_CAAHFG010000001.1"/>
</dbReference>
<gene>
    <name evidence="1" type="ORF">PDESU_01029</name>
</gene>
<sequence>MLISSKEVADFAHARGVNEKPHAAMKKNIAAKMNKFGSAGRA</sequence>
<evidence type="ECO:0000313" key="1">
    <source>
        <dbReference type="EMBL" id="VGO12476.1"/>
    </source>
</evidence>
<dbReference type="EMBL" id="CAAHFG010000001">
    <property type="protein sequence ID" value="VGO12476.1"/>
    <property type="molecule type" value="Genomic_DNA"/>
</dbReference>
<name>A0A6C2TZ58_PONDE</name>
<protein>
    <submittedName>
        <fullName evidence="1">Uncharacterized protein</fullName>
    </submittedName>
</protein>
<keyword evidence="2" id="KW-1185">Reference proteome</keyword>
<accession>A0A6C2TZ58</accession>
<reference evidence="1 2" key="1">
    <citation type="submission" date="2019-04" db="EMBL/GenBank/DDBJ databases">
        <authorList>
            <person name="Van Vliet M D."/>
        </authorList>
    </citation>
    <scope>NUCLEOTIDE SEQUENCE [LARGE SCALE GENOMIC DNA]</scope>
    <source>
        <strain evidence="1 2">F1</strain>
    </source>
</reference>
<organism evidence="1 2">
    <name type="scientific">Pontiella desulfatans</name>
    <dbReference type="NCBI Taxonomy" id="2750659"/>
    <lineage>
        <taxon>Bacteria</taxon>
        <taxon>Pseudomonadati</taxon>
        <taxon>Kiritimatiellota</taxon>
        <taxon>Kiritimatiellia</taxon>
        <taxon>Kiritimatiellales</taxon>
        <taxon>Pontiellaceae</taxon>
        <taxon>Pontiella</taxon>
    </lineage>
</organism>
<proteinExistence type="predicted"/>
<dbReference type="Proteomes" id="UP000366872">
    <property type="component" value="Unassembled WGS sequence"/>
</dbReference>
<evidence type="ECO:0000313" key="2">
    <source>
        <dbReference type="Proteomes" id="UP000366872"/>
    </source>
</evidence>
<dbReference type="AlphaFoldDB" id="A0A6C2TZ58"/>